<evidence type="ECO:0000313" key="2">
    <source>
        <dbReference type="Proteomes" id="UP001358586"/>
    </source>
</evidence>
<gene>
    <name evidence="1" type="ORF">PVK06_008024</name>
</gene>
<reference evidence="1 2" key="1">
    <citation type="submission" date="2023-03" db="EMBL/GenBank/DDBJ databases">
        <title>WGS of Gossypium arboreum.</title>
        <authorList>
            <person name="Yu D."/>
        </authorList>
    </citation>
    <scope>NUCLEOTIDE SEQUENCE [LARGE SCALE GENOMIC DNA]</scope>
    <source>
        <tissue evidence="1">Leaf</tissue>
    </source>
</reference>
<accession>A0ABR0QJ38</accession>
<sequence length="108" mass="12365">MGRKFLNPNNGGASLVRKESVGGFDYGSLMGRPDLSLMFWNYQRTGHPQFHKIVAEYRKEFYPNILYLFETWISGSRADGIIGRLGFSNSFEANVFARASPSYMDPKW</sequence>
<evidence type="ECO:0000313" key="1">
    <source>
        <dbReference type="EMBL" id="KAK5839249.1"/>
    </source>
</evidence>
<keyword evidence="2" id="KW-1185">Reference proteome</keyword>
<organism evidence="1 2">
    <name type="scientific">Gossypium arboreum</name>
    <name type="common">Tree cotton</name>
    <name type="synonym">Gossypium nanking</name>
    <dbReference type="NCBI Taxonomy" id="29729"/>
    <lineage>
        <taxon>Eukaryota</taxon>
        <taxon>Viridiplantae</taxon>
        <taxon>Streptophyta</taxon>
        <taxon>Embryophyta</taxon>
        <taxon>Tracheophyta</taxon>
        <taxon>Spermatophyta</taxon>
        <taxon>Magnoliopsida</taxon>
        <taxon>eudicotyledons</taxon>
        <taxon>Gunneridae</taxon>
        <taxon>Pentapetalae</taxon>
        <taxon>rosids</taxon>
        <taxon>malvids</taxon>
        <taxon>Malvales</taxon>
        <taxon>Malvaceae</taxon>
        <taxon>Malvoideae</taxon>
        <taxon>Gossypium</taxon>
    </lineage>
</organism>
<dbReference type="Proteomes" id="UP001358586">
    <property type="component" value="Chromosome 3"/>
</dbReference>
<name>A0ABR0QJ38_GOSAR</name>
<protein>
    <submittedName>
        <fullName evidence="1">Uncharacterized protein</fullName>
    </submittedName>
</protein>
<dbReference type="EMBL" id="JARKNE010000003">
    <property type="protein sequence ID" value="KAK5839249.1"/>
    <property type="molecule type" value="Genomic_DNA"/>
</dbReference>
<comment type="caution">
    <text evidence="1">The sequence shown here is derived from an EMBL/GenBank/DDBJ whole genome shotgun (WGS) entry which is preliminary data.</text>
</comment>
<proteinExistence type="predicted"/>